<evidence type="ECO:0000313" key="6">
    <source>
        <dbReference type="EMBL" id="PTQ62300.1"/>
    </source>
</evidence>
<dbReference type="GO" id="GO:0000976">
    <property type="term" value="F:transcription cis-regulatory region binding"/>
    <property type="evidence" value="ECO:0007669"/>
    <property type="project" value="TreeGrafter"/>
</dbReference>
<evidence type="ECO:0000256" key="2">
    <source>
        <dbReference type="ARBA" id="ARBA00023125"/>
    </source>
</evidence>
<evidence type="ECO:0000256" key="1">
    <source>
        <dbReference type="ARBA" id="ARBA00023015"/>
    </source>
</evidence>
<keyword evidence="1" id="KW-0805">Transcription regulation</keyword>
<evidence type="ECO:0000259" key="5">
    <source>
        <dbReference type="PROSITE" id="PS50977"/>
    </source>
</evidence>
<dbReference type="PANTHER" id="PTHR30055">
    <property type="entry name" value="HTH-TYPE TRANSCRIPTIONAL REGULATOR RUTR"/>
    <property type="match status" value="1"/>
</dbReference>
<dbReference type="InterPro" id="IPR050109">
    <property type="entry name" value="HTH-type_TetR-like_transc_reg"/>
</dbReference>
<dbReference type="Pfam" id="PF17928">
    <property type="entry name" value="TetR_C_22"/>
    <property type="match status" value="1"/>
</dbReference>
<dbReference type="PRINTS" id="PR00455">
    <property type="entry name" value="HTHTETR"/>
</dbReference>
<sequence length="195" mass="21475">MRRREAILVAAQDLLVTENPEDLAMREVARRADISIGSLYQYFPSKPAILRALVMRNLDKVGALLRGEVNALLEDHAGRPTIAQAVDRIIDAYVSHYRSHPEAIAVWAGAQADLELRRLDVIDTRATADFMVAPMMILLSSSDRDAILSVALLITELAGHAVRLALALEAPLTDRIVAQFKTMVTAVLEANREPN</sequence>
<evidence type="ECO:0000256" key="4">
    <source>
        <dbReference type="PROSITE-ProRule" id="PRU00335"/>
    </source>
</evidence>
<dbReference type="Proteomes" id="UP000244189">
    <property type="component" value="Unassembled WGS sequence"/>
</dbReference>
<protein>
    <submittedName>
        <fullName evidence="6">TetR family transcriptional regulator</fullName>
    </submittedName>
</protein>
<feature type="DNA-binding region" description="H-T-H motif" evidence="4">
    <location>
        <begin position="24"/>
        <end position="43"/>
    </location>
</feature>
<name>A0A2T5GSK2_9SPHN</name>
<keyword evidence="2 4" id="KW-0238">DNA-binding</keyword>
<organism evidence="6 7">
    <name type="scientific">Sphingomonas aurantiaca</name>
    <dbReference type="NCBI Taxonomy" id="185949"/>
    <lineage>
        <taxon>Bacteria</taxon>
        <taxon>Pseudomonadati</taxon>
        <taxon>Pseudomonadota</taxon>
        <taxon>Alphaproteobacteria</taxon>
        <taxon>Sphingomonadales</taxon>
        <taxon>Sphingomonadaceae</taxon>
        <taxon>Sphingomonas</taxon>
    </lineage>
</organism>
<dbReference type="InterPro" id="IPR009057">
    <property type="entry name" value="Homeodomain-like_sf"/>
</dbReference>
<evidence type="ECO:0000313" key="7">
    <source>
        <dbReference type="Proteomes" id="UP000244189"/>
    </source>
</evidence>
<accession>A0A2T5GSK2</accession>
<keyword evidence="7" id="KW-1185">Reference proteome</keyword>
<proteinExistence type="predicted"/>
<reference evidence="6 7" key="1">
    <citation type="submission" date="2018-04" db="EMBL/GenBank/DDBJ databases">
        <title>Genomic Encyclopedia of Type Strains, Phase III (KMG-III): the genomes of soil and plant-associated and newly described type strains.</title>
        <authorList>
            <person name="Whitman W."/>
        </authorList>
    </citation>
    <scope>NUCLEOTIDE SEQUENCE [LARGE SCALE GENOMIC DNA]</scope>
    <source>
        <strain evidence="6 7">MA101b</strain>
    </source>
</reference>
<dbReference type="Pfam" id="PF00440">
    <property type="entry name" value="TetR_N"/>
    <property type="match status" value="1"/>
</dbReference>
<comment type="caution">
    <text evidence="6">The sequence shown here is derived from an EMBL/GenBank/DDBJ whole genome shotgun (WGS) entry which is preliminary data.</text>
</comment>
<gene>
    <name evidence="6" type="ORF">C8J26_0579</name>
</gene>
<dbReference type="GO" id="GO:0003700">
    <property type="term" value="F:DNA-binding transcription factor activity"/>
    <property type="evidence" value="ECO:0007669"/>
    <property type="project" value="TreeGrafter"/>
</dbReference>
<dbReference type="AlphaFoldDB" id="A0A2T5GSK2"/>
<dbReference type="PROSITE" id="PS50977">
    <property type="entry name" value="HTH_TETR_2"/>
    <property type="match status" value="1"/>
</dbReference>
<dbReference type="SUPFAM" id="SSF46689">
    <property type="entry name" value="Homeodomain-like"/>
    <property type="match status" value="1"/>
</dbReference>
<feature type="domain" description="HTH tetR-type" evidence="5">
    <location>
        <begin position="1"/>
        <end position="61"/>
    </location>
</feature>
<dbReference type="PANTHER" id="PTHR30055:SF234">
    <property type="entry name" value="HTH-TYPE TRANSCRIPTIONAL REGULATOR BETI"/>
    <property type="match status" value="1"/>
</dbReference>
<evidence type="ECO:0000256" key="3">
    <source>
        <dbReference type="ARBA" id="ARBA00023163"/>
    </source>
</evidence>
<dbReference type="InterPro" id="IPR001647">
    <property type="entry name" value="HTH_TetR"/>
</dbReference>
<dbReference type="EMBL" id="QAOG01000001">
    <property type="protein sequence ID" value="PTQ62300.1"/>
    <property type="molecule type" value="Genomic_DNA"/>
</dbReference>
<dbReference type="RefSeq" id="WP_162236992.1">
    <property type="nucleotide sequence ID" value="NZ_JAPZPS010000003.1"/>
</dbReference>
<keyword evidence="3" id="KW-0804">Transcription</keyword>
<dbReference type="Gene3D" id="1.10.357.10">
    <property type="entry name" value="Tetracycline Repressor, domain 2"/>
    <property type="match status" value="1"/>
</dbReference>
<dbReference type="InterPro" id="IPR041674">
    <property type="entry name" value="TetR_C_22"/>
</dbReference>